<dbReference type="Proteomes" id="UP000030764">
    <property type="component" value="Unassembled WGS sequence"/>
</dbReference>
<name>A0A085LMM8_9BILA</name>
<dbReference type="Proteomes" id="UP000030758">
    <property type="component" value="Unassembled WGS sequence"/>
</dbReference>
<dbReference type="AlphaFoldDB" id="A0A085LMM8"/>
<sequence length="156" mass="17663">MLCPVRKRSTLLSVSTDCRSKRSAATRFLPLSEKIRRGQPRLAMNLRRQLMKESTSKLKATSRWQALLVKQVNMQPYRLILDRNTVTSIGPKRSTPVFAKAGRKLSTLQLVYTTLKNGFDRPATAENPELASQVRQHPFGSCMHQPQVAIPNDSMQ</sequence>
<organism evidence="2 6">
    <name type="scientific">Trichuris suis</name>
    <name type="common">pig whipworm</name>
    <dbReference type="NCBI Taxonomy" id="68888"/>
    <lineage>
        <taxon>Eukaryota</taxon>
        <taxon>Metazoa</taxon>
        <taxon>Ecdysozoa</taxon>
        <taxon>Nematoda</taxon>
        <taxon>Enoplea</taxon>
        <taxon>Dorylaimia</taxon>
        <taxon>Trichinellida</taxon>
        <taxon>Trichuridae</taxon>
        <taxon>Trichuris</taxon>
    </lineage>
</organism>
<evidence type="ECO:0000313" key="3">
    <source>
        <dbReference type="EMBL" id="KFD60241.1"/>
    </source>
</evidence>
<proteinExistence type="predicted"/>
<dbReference type="EMBL" id="KL367683">
    <property type="protein sequence ID" value="KFD60241.1"/>
    <property type="molecule type" value="Genomic_DNA"/>
</dbReference>
<evidence type="ECO:0000313" key="2">
    <source>
        <dbReference type="EMBL" id="KFD46224.1"/>
    </source>
</evidence>
<dbReference type="EMBL" id="KL367588">
    <property type="protein sequence ID" value="KFD62769.1"/>
    <property type="molecule type" value="Genomic_DNA"/>
</dbReference>
<gene>
    <name evidence="2" type="ORF">M513_12924</name>
    <name evidence="1" type="ORF">M513_13677</name>
    <name evidence="5" type="ORF">M514_15880</name>
    <name evidence="4" type="ORF">M514_25049</name>
    <name evidence="3" type="ORF">M514_27584</name>
</gene>
<evidence type="ECO:0000313" key="1">
    <source>
        <dbReference type="EMBL" id="KFD45445.1"/>
    </source>
</evidence>
<dbReference type="EMBL" id="KL367480">
    <property type="protein sequence ID" value="KFD71770.1"/>
    <property type="molecule type" value="Genomic_DNA"/>
</dbReference>
<dbReference type="EMBL" id="KL363386">
    <property type="protein sequence ID" value="KFD46224.1"/>
    <property type="molecule type" value="Genomic_DNA"/>
</dbReference>
<dbReference type="EMBL" id="KL363493">
    <property type="protein sequence ID" value="KFD45445.1"/>
    <property type="molecule type" value="Genomic_DNA"/>
</dbReference>
<evidence type="ECO:0000313" key="5">
    <source>
        <dbReference type="EMBL" id="KFD71770.1"/>
    </source>
</evidence>
<evidence type="ECO:0000313" key="4">
    <source>
        <dbReference type="EMBL" id="KFD62769.1"/>
    </source>
</evidence>
<evidence type="ECO:0000313" key="6">
    <source>
        <dbReference type="Proteomes" id="UP000030764"/>
    </source>
</evidence>
<reference evidence="2 6" key="1">
    <citation type="journal article" date="2014" name="Nat. Genet.">
        <title>Genome and transcriptome of the porcine whipworm Trichuris suis.</title>
        <authorList>
            <person name="Jex A.R."/>
            <person name="Nejsum P."/>
            <person name="Schwarz E.M."/>
            <person name="Hu L."/>
            <person name="Young N.D."/>
            <person name="Hall R.S."/>
            <person name="Korhonen P.K."/>
            <person name="Liao S."/>
            <person name="Thamsborg S."/>
            <person name="Xia J."/>
            <person name="Xu P."/>
            <person name="Wang S."/>
            <person name="Scheerlinck J.P."/>
            <person name="Hofmann A."/>
            <person name="Sternberg P.W."/>
            <person name="Wang J."/>
            <person name="Gasser R.B."/>
        </authorList>
    </citation>
    <scope>NUCLEOTIDE SEQUENCE [LARGE SCALE GENOMIC DNA]</scope>
    <source>
        <strain evidence="3">DCEP-RM93F</strain>
        <strain evidence="2">DCEP-RM93M</strain>
    </source>
</reference>
<accession>A0A085LMM8</accession>
<protein>
    <submittedName>
        <fullName evidence="2">Uncharacterized protein</fullName>
    </submittedName>
</protein>
<keyword evidence="6" id="KW-1185">Reference proteome</keyword>